<dbReference type="PANTHER" id="PTHR45779">
    <property type="entry name" value="PEPTIDYLPROLYL ISOMERASE"/>
    <property type="match status" value="1"/>
</dbReference>
<evidence type="ECO:0000256" key="3">
    <source>
        <dbReference type="ARBA" id="ARBA00023110"/>
    </source>
</evidence>
<evidence type="ECO:0000256" key="4">
    <source>
        <dbReference type="ARBA" id="ARBA00023235"/>
    </source>
</evidence>
<dbReference type="EC" id="5.2.1.8" evidence="2 5"/>
<dbReference type="Proteomes" id="UP000669179">
    <property type="component" value="Unassembled WGS sequence"/>
</dbReference>
<reference evidence="9" key="1">
    <citation type="submission" date="2021-03" db="EMBL/GenBank/DDBJ databases">
        <authorList>
            <person name="Kanchanasin P."/>
            <person name="Saeng-In P."/>
            <person name="Phongsopitanun W."/>
            <person name="Yuki M."/>
            <person name="Kudo T."/>
            <person name="Ohkuma M."/>
            <person name="Tanasupawat S."/>
        </authorList>
    </citation>
    <scope>NUCLEOTIDE SEQUENCE</scope>
    <source>
        <strain evidence="9">GKU 128</strain>
    </source>
</reference>
<keyword evidence="7" id="KW-0812">Transmembrane</keyword>
<dbReference type="PROSITE" id="PS50059">
    <property type="entry name" value="FKBP_PPIASE"/>
    <property type="match status" value="2"/>
</dbReference>
<dbReference type="GO" id="GO:0003755">
    <property type="term" value="F:peptidyl-prolyl cis-trans isomerase activity"/>
    <property type="evidence" value="ECO:0007669"/>
    <property type="project" value="UniProtKB-KW"/>
</dbReference>
<accession>A0A939PCI5</accession>
<evidence type="ECO:0000256" key="7">
    <source>
        <dbReference type="SAM" id="Phobius"/>
    </source>
</evidence>
<dbReference type="InterPro" id="IPR001179">
    <property type="entry name" value="PPIase_FKBP_dom"/>
</dbReference>
<evidence type="ECO:0000313" key="10">
    <source>
        <dbReference type="Proteomes" id="UP000669179"/>
    </source>
</evidence>
<protein>
    <recommendedName>
        <fullName evidence="2 5">peptidylprolyl isomerase</fullName>
        <ecNumber evidence="2 5">5.2.1.8</ecNumber>
    </recommendedName>
</protein>
<comment type="catalytic activity">
    <reaction evidence="1 5">
        <text>[protein]-peptidylproline (omega=180) = [protein]-peptidylproline (omega=0)</text>
        <dbReference type="Rhea" id="RHEA:16237"/>
        <dbReference type="Rhea" id="RHEA-COMP:10747"/>
        <dbReference type="Rhea" id="RHEA-COMP:10748"/>
        <dbReference type="ChEBI" id="CHEBI:83833"/>
        <dbReference type="ChEBI" id="CHEBI:83834"/>
        <dbReference type="EC" id="5.2.1.8"/>
    </reaction>
</comment>
<comment type="caution">
    <text evidence="9">The sequence shown here is derived from an EMBL/GenBank/DDBJ whole genome shotgun (WGS) entry which is preliminary data.</text>
</comment>
<keyword evidence="7" id="KW-1133">Transmembrane helix</keyword>
<evidence type="ECO:0000259" key="8">
    <source>
        <dbReference type="PROSITE" id="PS50059"/>
    </source>
</evidence>
<dbReference type="EMBL" id="JAGEOJ010000001">
    <property type="protein sequence ID" value="MBO2445966.1"/>
    <property type="molecule type" value="Genomic_DNA"/>
</dbReference>
<feature type="compositionally biased region" description="Basic and acidic residues" evidence="6">
    <location>
        <begin position="1"/>
        <end position="13"/>
    </location>
</feature>
<organism evidence="9 10">
    <name type="scientific">Actinomadura barringtoniae</name>
    <dbReference type="NCBI Taxonomy" id="1427535"/>
    <lineage>
        <taxon>Bacteria</taxon>
        <taxon>Bacillati</taxon>
        <taxon>Actinomycetota</taxon>
        <taxon>Actinomycetes</taxon>
        <taxon>Streptosporangiales</taxon>
        <taxon>Thermomonosporaceae</taxon>
        <taxon>Actinomadura</taxon>
    </lineage>
</organism>
<dbReference type="AlphaFoldDB" id="A0A939PCI5"/>
<dbReference type="SUPFAM" id="SSF54534">
    <property type="entry name" value="FKBP-like"/>
    <property type="match status" value="2"/>
</dbReference>
<feature type="transmembrane region" description="Helical" evidence="7">
    <location>
        <begin position="60"/>
        <end position="79"/>
    </location>
</feature>
<dbReference type="Pfam" id="PF00254">
    <property type="entry name" value="FKBP_C"/>
    <property type="match status" value="2"/>
</dbReference>
<feature type="region of interest" description="Disordered" evidence="6">
    <location>
        <begin position="1"/>
        <end position="56"/>
    </location>
</feature>
<keyword evidence="10" id="KW-1185">Reference proteome</keyword>
<keyword evidence="3 5" id="KW-0697">Rotamase</keyword>
<keyword evidence="4 5" id="KW-0413">Isomerase</keyword>
<dbReference type="InterPro" id="IPR046357">
    <property type="entry name" value="PPIase_dom_sf"/>
</dbReference>
<sequence length="387" mass="39944">MAEDDKPRGEPAVKAKLPNAKNIRSPEFTPHGISGGGSSQRRAPRPSGLTAAKAKKRRRASIAGTVAVVLVIVGGTAYLTTRPGKIFGPTPQIKVSGKFGEAPKVTIPKNRAPSKTFSVDEAIKGTGPKLANGDTALVKFAFYQWAPKTGGNGKSSTNKELNSSFKATDATKKVLPMTVGKTELKGLDKGLVGHSAGSRLVLTLPPADGFGEQGQQMGLGNNDSVVFVVDVLSAYPKGAAANGTDTKFSDKNLPKVDAPTGGNAPKITIPKGVDAPDKLQIKTLAQGNGAALAKGDQAVVQYVGAIWRDGKVFDESWKKGAPAVFPVGTGGTVPGFDKGLTGAKIGSRVMLVLPPKEGYGKTGNPEAGIKGTDTLVFVVDILGTVPK</sequence>
<evidence type="ECO:0000256" key="5">
    <source>
        <dbReference type="PROSITE-ProRule" id="PRU00277"/>
    </source>
</evidence>
<evidence type="ECO:0000313" key="9">
    <source>
        <dbReference type="EMBL" id="MBO2445966.1"/>
    </source>
</evidence>
<evidence type="ECO:0000256" key="2">
    <source>
        <dbReference type="ARBA" id="ARBA00013194"/>
    </source>
</evidence>
<dbReference type="InterPro" id="IPR044609">
    <property type="entry name" value="FKBP2/11"/>
</dbReference>
<gene>
    <name evidence="9" type="ORF">J4573_02590</name>
</gene>
<dbReference type="Gene3D" id="3.10.50.40">
    <property type="match status" value="2"/>
</dbReference>
<evidence type="ECO:0000256" key="1">
    <source>
        <dbReference type="ARBA" id="ARBA00000971"/>
    </source>
</evidence>
<evidence type="ECO:0000256" key="6">
    <source>
        <dbReference type="SAM" id="MobiDB-lite"/>
    </source>
</evidence>
<feature type="domain" description="PPIase FKBP-type" evidence="8">
    <location>
        <begin position="133"/>
        <end position="235"/>
    </location>
</feature>
<dbReference type="RefSeq" id="WP_208253543.1">
    <property type="nucleotide sequence ID" value="NZ_JAGEOJ010000001.1"/>
</dbReference>
<proteinExistence type="predicted"/>
<feature type="domain" description="PPIase FKBP-type" evidence="8">
    <location>
        <begin position="295"/>
        <end position="385"/>
    </location>
</feature>
<keyword evidence="7" id="KW-0472">Membrane</keyword>
<dbReference type="PANTHER" id="PTHR45779:SF7">
    <property type="entry name" value="PEPTIDYLPROLYL ISOMERASE"/>
    <property type="match status" value="1"/>
</dbReference>
<name>A0A939PCI5_9ACTN</name>